<dbReference type="EMBL" id="JAVDYG010000001">
    <property type="protein sequence ID" value="MDR7362820.1"/>
    <property type="molecule type" value="Genomic_DNA"/>
</dbReference>
<feature type="domain" description="Response regulatory" evidence="2">
    <location>
        <begin position="4"/>
        <end position="118"/>
    </location>
</feature>
<proteinExistence type="predicted"/>
<evidence type="ECO:0000313" key="4">
    <source>
        <dbReference type="EMBL" id="MDR7362820.1"/>
    </source>
</evidence>
<dbReference type="Pfam" id="PF00072">
    <property type="entry name" value="Response_reg"/>
    <property type="match status" value="1"/>
</dbReference>
<dbReference type="SUPFAM" id="SSF52172">
    <property type="entry name" value="CheY-like"/>
    <property type="match status" value="1"/>
</dbReference>
<dbReference type="InterPro" id="IPR011006">
    <property type="entry name" value="CheY-like_superfamily"/>
</dbReference>
<dbReference type="Gene3D" id="2.40.50.1020">
    <property type="entry name" value="LytTr DNA-binding domain"/>
    <property type="match status" value="1"/>
</dbReference>
<accession>A0ABU2BW26</accession>
<dbReference type="PANTHER" id="PTHR37299">
    <property type="entry name" value="TRANSCRIPTIONAL REGULATOR-RELATED"/>
    <property type="match status" value="1"/>
</dbReference>
<dbReference type="InterPro" id="IPR001789">
    <property type="entry name" value="Sig_transdc_resp-reg_receiver"/>
</dbReference>
<comment type="caution">
    <text evidence="4">The sequence shown here is derived from an EMBL/GenBank/DDBJ whole genome shotgun (WGS) entry which is preliminary data.</text>
</comment>
<dbReference type="PROSITE" id="PS50110">
    <property type="entry name" value="RESPONSE_REGULATORY"/>
    <property type="match status" value="1"/>
</dbReference>
<keyword evidence="5" id="KW-1185">Reference proteome</keyword>
<dbReference type="PANTHER" id="PTHR37299:SF1">
    <property type="entry name" value="STAGE 0 SPORULATION PROTEIN A HOMOLOG"/>
    <property type="match status" value="1"/>
</dbReference>
<dbReference type="InterPro" id="IPR007492">
    <property type="entry name" value="LytTR_DNA-bd_dom"/>
</dbReference>
<reference evidence="4 5" key="1">
    <citation type="submission" date="2023-07" db="EMBL/GenBank/DDBJ databases">
        <title>Sequencing the genomes of 1000 actinobacteria strains.</title>
        <authorList>
            <person name="Klenk H.-P."/>
        </authorList>
    </citation>
    <scope>NUCLEOTIDE SEQUENCE [LARGE SCALE GENOMIC DNA]</scope>
    <source>
        <strain evidence="4 5">DSM 19426</strain>
    </source>
</reference>
<evidence type="ECO:0000259" key="3">
    <source>
        <dbReference type="PROSITE" id="PS50930"/>
    </source>
</evidence>
<feature type="modified residue" description="4-aspartylphosphate" evidence="1">
    <location>
        <position position="55"/>
    </location>
</feature>
<dbReference type="SMART" id="SM00850">
    <property type="entry name" value="LytTR"/>
    <property type="match status" value="1"/>
</dbReference>
<evidence type="ECO:0000256" key="1">
    <source>
        <dbReference type="PROSITE-ProRule" id="PRU00169"/>
    </source>
</evidence>
<name>A0ABU2BW26_9ACTN</name>
<dbReference type="Proteomes" id="UP001183648">
    <property type="component" value="Unassembled WGS sequence"/>
</dbReference>
<evidence type="ECO:0000259" key="2">
    <source>
        <dbReference type="PROSITE" id="PS50110"/>
    </source>
</evidence>
<dbReference type="SMART" id="SM00448">
    <property type="entry name" value="REC"/>
    <property type="match status" value="1"/>
</dbReference>
<keyword evidence="4" id="KW-0238">DNA-binding</keyword>
<dbReference type="PROSITE" id="PS50930">
    <property type="entry name" value="HTH_LYTTR"/>
    <property type="match status" value="1"/>
</dbReference>
<dbReference type="Pfam" id="PF04397">
    <property type="entry name" value="LytTR"/>
    <property type="match status" value="1"/>
</dbReference>
<evidence type="ECO:0000313" key="5">
    <source>
        <dbReference type="Proteomes" id="UP001183648"/>
    </source>
</evidence>
<dbReference type="RefSeq" id="WP_310302309.1">
    <property type="nucleotide sequence ID" value="NZ_BAAAPS010000013.1"/>
</dbReference>
<gene>
    <name evidence="4" type="ORF">J2S63_002373</name>
</gene>
<feature type="domain" description="HTH LytTR-type" evidence="3">
    <location>
        <begin position="131"/>
        <end position="233"/>
    </location>
</feature>
<protein>
    <submittedName>
        <fullName evidence="4">DNA-binding LytR/AlgR family response regulator</fullName>
    </submittedName>
</protein>
<keyword evidence="1" id="KW-0597">Phosphoprotein</keyword>
<organism evidence="4 5">
    <name type="scientific">Nocardioides marmoribigeumensis</name>
    <dbReference type="NCBI Taxonomy" id="433649"/>
    <lineage>
        <taxon>Bacteria</taxon>
        <taxon>Bacillati</taxon>
        <taxon>Actinomycetota</taxon>
        <taxon>Actinomycetes</taxon>
        <taxon>Propionibacteriales</taxon>
        <taxon>Nocardioidaceae</taxon>
        <taxon>Nocardioides</taxon>
    </lineage>
</organism>
<sequence length="239" mass="26531">MSLTVLAVDDERPALDEIGWLLERDERVGTVLVADSAADALRLLQEHQVDLVLSDIRMPGLSGLELAQVLRRFREPPQVVFVTAYDAHAVEAFEVGAVDYLLKPVRETRLAEAIRRAIEAPGAAPGEEEPIAVEVGGVTRFVRRGEVRYVEAHGDYTRLHTPQGNPLVRIPLARLEAEWADAGFVRIHRSTLVALAHVREVRVENGTVIVLVGDEELVVSRRHAREVRDLLVRRSGGSR</sequence>
<dbReference type="GO" id="GO:0003677">
    <property type="term" value="F:DNA binding"/>
    <property type="evidence" value="ECO:0007669"/>
    <property type="project" value="UniProtKB-KW"/>
</dbReference>
<dbReference type="InterPro" id="IPR046947">
    <property type="entry name" value="LytR-like"/>
</dbReference>
<dbReference type="Gene3D" id="3.40.50.2300">
    <property type="match status" value="1"/>
</dbReference>